<evidence type="ECO:0000256" key="12">
    <source>
        <dbReference type="ARBA" id="ARBA00022842"/>
    </source>
</evidence>
<dbReference type="GO" id="GO:0008270">
    <property type="term" value="F:zinc ion binding"/>
    <property type="evidence" value="ECO:0007669"/>
    <property type="project" value="UniProtKB-KW"/>
</dbReference>
<dbReference type="GO" id="GO:0008409">
    <property type="term" value="F:5'-3' exonuclease activity"/>
    <property type="evidence" value="ECO:0007669"/>
    <property type="project" value="TreeGrafter"/>
</dbReference>
<comment type="catalytic activity">
    <reaction evidence="1 17">
        <text>Hydrolytically removes 5'-nucleotides successively from the 3'-hydroxy termini of 3'-hydroxy-terminated oligonucleotides.</text>
        <dbReference type="EC" id="3.1.4.1"/>
    </reaction>
</comment>
<dbReference type="Pfam" id="PF21169">
    <property type="entry name" value="Fan1_SAP"/>
    <property type="match status" value="1"/>
</dbReference>
<dbReference type="SMART" id="SM00990">
    <property type="entry name" value="VRR_NUC"/>
    <property type="match status" value="1"/>
</dbReference>
<feature type="region of interest" description="Disordered" evidence="18">
    <location>
        <begin position="320"/>
        <end position="339"/>
    </location>
</feature>
<protein>
    <recommendedName>
        <fullName evidence="17">Fanconi-associated nuclease</fullName>
        <ecNumber evidence="17">3.1.4.1</ecNumber>
    </recommendedName>
</protein>
<keyword evidence="8" id="KW-0863">Zinc-finger</keyword>
<feature type="region of interest" description="Disordered" evidence="18">
    <location>
        <begin position="1"/>
        <end position="37"/>
    </location>
</feature>
<dbReference type="GO" id="GO:0017108">
    <property type="term" value="F:5'-flap endonuclease activity"/>
    <property type="evidence" value="ECO:0007669"/>
    <property type="project" value="TreeGrafter"/>
</dbReference>
<evidence type="ECO:0000256" key="14">
    <source>
        <dbReference type="ARBA" id="ARBA00023204"/>
    </source>
</evidence>
<gene>
    <name evidence="20" type="ORF">PECUL_23A024794</name>
</gene>
<evidence type="ECO:0000256" key="18">
    <source>
        <dbReference type="SAM" id="MobiDB-lite"/>
    </source>
</evidence>
<evidence type="ECO:0000313" key="20">
    <source>
        <dbReference type="EMBL" id="CAH2273730.1"/>
    </source>
</evidence>
<dbReference type="InterPro" id="IPR049132">
    <property type="entry name" value="FAN1-like_euk"/>
</dbReference>
<evidence type="ECO:0000256" key="9">
    <source>
        <dbReference type="ARBA" id="ARBA00022801"/>
    </source>
</evidence>
<evidence type="ECO:0000256" key="4">
    <source>
        <dbReference type="ARBA" id="ARBA00022722"/>
    </source>
</evidence>
<keyword evidence="12 17" id="KW-0460">Magnesium</keyword>
<evidence type="ECO:0000256" key="17">
    <source>
        <dbReference type="RuleBase" id="RU365033"/>
    </source>
</evidence>
<comment type="similarity">
    <text evidence="3 17">Belongs to the FAN1 family.</text>
</comment>
<dbReference type="FunFam" id="3.40.1350.10:FF:000004">
    <property type="entry name" value="Fanconi-associated nuclease"/>
    <property type="match status" value="1"/>
</dbReference>
<keyword evidence="5 17" id="KW-0479">Metal-binding</keyword>
<feature type="domain" description="VRR-NUC" evidence="19">
    <location>
        <begin position="869"/>
        <end position="984"/>
    </location>
</feature>
<reference evidence="20" key="1">
    <citation type="submission" date="2022-03" db="EMBL/GenBank/DDBJ databases">
        <authorList>
            <person name="Alioto T."/>
            <person name="Alioto T."/>
            <person name="Gomez Garrido J."/>
        </authorList>
    </citation>
    <scope>NUCLEOTIDE SEQUENCE</scope>
</reference>
<keyword evidence="7 17" id="KW-0227">DNA damage</keyword>
<dbReference type="InterPro" id="IPR049125">
    <property type="entry name" value="FAN1-like_WH"/>
</dbReference>
<evidence type="ECO:0000259" key="19">
    <source>
        <dbReference type="SMART" id="SM00990"/>
    </source>
</evidence>
<feature type="compositionally biased region" description="Polar residues" evidence="18">
    <location>
        <begin position="98"/>
        <end position="117"/>
    </location>
</feature>
<accession>A0AAD1VUF5</accession>
<keyword evidence="9 17" id="KW-0378">Hydrolase</keyword>
<dbReference type="Pfam" id="PF21170">
    <property type="entry name" value="FAN1_TPR"/>
    <property type="match status" value="1"/>
</dbReference>
<dbReference type="GO" id="GO:0036297">
    <property type="term" value="P:interstrand cross-link repair"/>
    <property type="evidence" value="ECO:0007669"/>
    <property type="project" value="InterPro"/>
</dbReference>
<keyword evidence="10" id="KW-0862">Zinc</keyword>
<evidence type="ECO:0000256" key="11">
    <source>
        <dbReference type="ARBA" id="ARBA00022839"/>
    </source>
</evidence>
<dbReference type="InterPro" id="IPR033315">
    <property type="entry name" value="Fan1-like"/>
</dbReference>
<dbReference type="EMBL" id="OW240914">
    <property type="protein sequence ID" value="CAH2273730.1"/>
    <property type="molecule type" value="Genomic_DNA"/>
</dbReference>
<evidence type="ECO:0000256" key="15">
    <source>
        <dbReference type="ARBA" id="ARBA00023211"/>
    </source>
</evidence>
<keyword evidence="13" id="KW-0175">Coiled coil</keyword>
<comment type="subcellular location">
    <subcellularLocation>
        <location evidence="2 17">Nucleus</location>
    </subcellularLocation>
</comment>
<dbReference type="PANTHER" id="PTHR15749:SF4">
    <property type="entry name" value="FANCONI-ASSOCIATED NUCLEASE 1"/>
    <property type="match status" value="1"/>
</dbReference>
<feature type="region of interest" description="Disordered" evidence="18">
    <location>
        <begin position="98"/>
        <end position="118"/>
    </location>
</feature>
<keyword evidence="6" id="KW-0255">Endonuclease</keyword>
<evidence type="ECO:0000256" key="16">
    <source>
        <dbReference type="ARBA" id="ARBA00023242"/>
    </source>
</evidence>
<dbReference type="Gene3D" id="3.40.1350.10">
    <property type="match status" value="1"/>
</dbReference>
<dbReference type="InterPro" id="IPR011856">
    <property type="entry name" value="tRNA_endonuc-like_dom_sf"/>
</dbReference>
<comment type="cofactor">
    <cofactor evidence="17">
        <name>Mg(2+)</name>
        <dbReference type="ChEBI" id="CHEBI:18420"/>
    </cofactor>
    <cofactor evidence="17">
        <name>Mn(2+)</name>
        <dbReference type="ChEBI" id="CHEBI:29035"/>
    </cofactor>
</comment>
<keyword evidence="16 17" id="KW-0539">Nucleus</keyword>
<dbReference type="GO" id="GO:0005634">
    <property type="term" value="C:nucleus"/>
    <property type="evidence" value="ECO:0007669"/>
    <property type="project" value="UniProtKB-SubCell"/>
</dbReference>
<evidence type="ECO:0000256" key="10">
    <source>
        <dbReference type="ARBA" id="ARBA00022833"/>
    </source>
</evidence>
<evidence type="ECO:0000256" key="8">
    <source>
        <dbReference type="ARBA" id="ARBA00022771"/>
    </source>
</evidence>
<sequence length="993" mass="112928">MSQIKSPEKKRPRKSLSLSKNRTSDSPKSKTSKSSTIEALFKNAPPAKLSCPLCKELVPRFGISRHMDESCPKANNDENDVILIEDDDCVKSNVPRSQLQEDNTSKATTTTDMTVSPSAKLDKNEKQISPYFNKNRPISNIPNELPILKSAASRSLSSRLTRKYQTRRVKRDLSKDVNPPVPVEDTGHTEGSTQDTSDVKKSTLHTETILKIEENRPEQIIDNIYQSIDCCSNSSECIDNVKSAKELHSAKLEECTFLGANHGKISEHGNLCGDSTELCKQYDKKASMFSTEDKSPIHPLVDSNVLDEFSKPFYDEDYQNKGENIENDTESSMQESTNEDSRHPYYLRNFLMVLNTIMECDDDMSLFNEEDCNTLTSFFKLSAGSQKLYVRLFQRKLKWIKVKKIEYTEIGSDLVPFIEELVQNRFLQSDSELQELSEALDLLPAPELKTLAKGFHLANATAQKHQLVDEFLRLSRQRSLFNMGKNQLGIAAVILKKCKQLIGRAVRVCREPRAVFSRVLLLFSLTDSMEVEEAAGGGQTQLSTVLMVNMGRVIFPPYTVSKTTSIFQDREDLMRYESAMHKLVELVVTMTNGNWKEAHLLYQNAVKDWDELKSDVVLRHHESLPVYLRSFTFGWVYTRIRSRGVEILQRLHLYSEAVDLLQTLLSQHVYCPDSRGRWWDRLVLNLHQHLKCTEKAIGFIMEGLSDPYVRTGHKLSLYQRAVRMRESPSCKKFRHMFSDLLTLEVDDVPHVTIKGKLYPNTGMGKSVFLMEDITGDLGEENSVSTVMCSVEELALAHYRDQGFDQGIHGEGSTFSTLYGLLMWDIIFMEGIPDVFRNSYQSFPLDLYTDCFFENRKEAVETRLRLLEESCPETLVQLIADVWSAHEGEAGALVSWERFTSLQQAQSLVSCFGGPFLSGVCKIMSKDIRHCRGGLPDLVVWNMQTKQYKLVEVKGPNDRLSHKQMVWLHELNKLGATVEVCHVVAIGAKSNRLN</sequence>
<name>A0AAD1VUF5_PELCU</name>
<keyword evidence="4 17" id="KW-0540">Nuclease</keyword>
<keyword evidence="14 17" id="KW-0234">DNA repair</keyword>
<feature type="compositionally biased region" description="Basic residues" evidence="18">
    <location>
        <begin position="160"/>
        <end position="170"/>
    </location>
</feature>
<dbReference type="AlphaFoldDB" id="A0AAD1VUF5"/>
<dbReference type="PANTHER" id="PTHR15749">
    <property type="entry name" value="FANCONI-ASSOCIATED NUCLEASE 1"/>
    <property type="match status" value="1"/>
</dbReference>
<evidence type="ECO:0000256" key="13">
    <source>
        <dbReference type="ARBA" id="ARBA00023054"/>
    </source>
</evidence>
<dbReference type="Pfam" id="PF21315">
    <property type="entry name" value="FAN1_HTH"/>
    <property type="match status" value="1"/>
</dbReference>
<feature type="region of interest" description="Disordered" evidence="18">
    <location>
        <begin position="159"/>
        <end position="202"/>
    </location>
</feature>
<evidence type="ECO:0000256" key="7">
    <source>
        <dbReference type="ARBA" id="ARBA00022763"/>
    </source>
</evidence>
<keyword evidence="21" id="KW-1185">Reference proteome</keyword>
<dbReference type="InterPro" id="IPR014883">
    <property type="entry name" value="VRR_NUC"/>
</dbReference>
<comment type="function">
    <text evidence="17">Nuclease required for the repair of DNA interstrand cross-links (ICL). Acts as a 5'-3' exonuclease that anchors at a cut end of DNA and cleaves DNA successively at every third nucleotide, allowing to excise an ICL from one strand through flanking incisions.</text>
</comment>
<evidence type="ECO:0000256" key="6">
    <source>
        <dbReference type="ARBA" id="ARBA00022759"/>
    </source>
</evidence>
<organism evidence="20 21">
    <name type="scientific">Pelobates cultripes</name>
    <name type="common">Western spadefoot toad</name>
    <dbReference type="NCBI Taxonomy" id="61616"/>
    <lineage>
        <taxon>Eukaryota</taxon>
        <taxon>Metazoa</taxon>
        <taxon>Chordata</taxon>
        <taxon>Craniata</taxon>
        <taxon>Vertebrata</taxon>
        <taxon>Euteleostomi</taxon>
        <taxon>Amphibia</taxon>
        <taxon>Batrachia</taxon>
        <taxon>Anura</taxon>
        <taxon>Pelobatoidea</taxon>
        <taxon>Pelobatidae</taxon>
        <taxon>Pelobates</taxon>
    </lineage>
</organism>
<proteinExistence type="inferred from homology"/>
<dbReference type="GO" id="GO:0070336">
    <property type="term" value="F:flap-structured DNA binding"/>
    <property type="evidence" value="ECO:0007669"/>
    <property type="project" value="TreeGrafter"/>
</dbReference>
<evidence type="ECO:0000256" key="1">
    <source>
        <dbReference type="ARBA" id="ARBA00000983"/>
    </source>
</evidence>
<dbReference type="EC" id="3.1.4.1" evidence="17"/>
<dbReference type="GO" id="GO:0004528">
    <property type="term" value="F:phosphodiesterase I activity"/>
    <property type="evidence" value="ECO:0007669"/>
    <property type="project" value="UniProtKB-EC"/>
</dbReference>
<dbReference type="CDD" id="cd22326">
    <property type="entry name" value="FAN1-like"/>
    <property type="match status" value="1"/>
</dbReference>
<keyword evidence="15 17" id="KW-0464">Manganese</keyword>
<dbReference type="InterPro" id="IPR049138">
    <property type="entry name" value="Fan1_SAP_met"/>
</dbReference>
<evidence type="ECO:0000313" key="21">
    <source>
        <dbReference type="Proteomes" id="UP001295444"/>
    </source>
</evidence>
<evidence type="ECO:0000256" key="5">
    <source>
        <dbReference type="ARBA" id="ARBA00022723"/>
    </source>
</evidence>
<evidence type="ECO:0000256" key="2">
    <source>
        <dbReference type="ARBA" id="ARBA00004123"/>
    </source>
</evidence>
<keyword evidence="11" id="KW-0269">Exonuclease</keyword>
<dbReference type="Proteomes" id="UP001295444">
    <property type="component" value="Chromosome 03"/>
</dbReference>
<dbReference type="Pfam" id="PF08774">
    <property type="entry name" value="VRR_NUC"/>
    <property type="match status" value="1"/>
</dbReference>
<dbReference type="InterPro" id="IPR049126">
    <property type="entry name" value="FAN1-like_TPR"/>
</dbReference>
<evidence type="ECO:0000256" key="3">
    <source>
        <dbReference type="ARBA" id="ARBA00005533"/>
    </source>
</evidence>